<sequence>MKIERYGLECVENKFLKLPNVQKYELLKRTNVSVLENKLKLLKKDMGIESYLTGFSGVIKFDCIRMKFFG</sequence>
<organism evidence="1 2">
    <name type="scientific">Agathobacter rectalis</name>
    <dbReference type="NCBI Taxonomy" id="39491"/>
    <lineage>
        <taxon>Bacteria</taxon>
        <taxon>Bacillati</taxon>
        <taxon>Bacillota</taxon>
        <taxon>Clostridia</taxon>
        <taxon>Lachnospirales</taxon>
        <taxon>Lachnospiraceae</taxon>
        <taxon>Agathobacter</taxon>
    </lineage>
</organism>
<evidence type="ECO:0000313" key="2">
    <source>
        <dbReference type="Proteomes" id="UP000285290"/>
    </source>
</evidence>
<accession>A0A414IQM9</accession>
<dbReference type="EMBL" id="QSKC01000023">
    <property type="protein sequence ID" value="RHE30686.1"/>
    <property type="molecule type" value="Genomic_DNA"/>
</dbReference>
<reference evidence="1 2" key="1">
    <citation type="submission" date="2018-08" db="EMBL/GenBank/DDBJ databases">
        <title>A genome reference for cultivated species of the human gut microbiota.</title>
        <authorList>
            <person name="Zou Y."/>
            <person name="Xue W."/>
            <person name="Luo G."/>
        </authorList>
    </citation>
    <scope>NUCLEOTIDE SEQUENCE [LARGE SCALE GENOMIC DNA]</scope>
    <source>
        <strain evidence="1 2">AM29-10</strain>
    </source>
</reference>
<comment type="caution">
    <text evidence="1">The sequence shown here is derived from an EMBL/GenBank/DDBJ whole genome shotgun (WGS) entry which is preliminary data.</text>
</comment>
<dbReference type="AlphaFoldDB" id="A0A414IQM9"/>
<evidence type="ECO:0000313" key="1">
    <source>
        <dbReference type="EMBL" id="RHE30686.1"/>
    </source>
</evidence>
<protein>
    <submittedName>
        <fullName evidence="1">Uncharacterized protein</fullName>
    </submittedName>
</protein>
<proteinExistence type="predicted"/>
<dbReference type="Proteomes" id="UP000285290">
    <property type="component" value="Unassembled WGS sequence"/>
</dbReference>
<name>A0A414IQM9_9FIRM</name>
<dbReference type="RefSeq" id="WP_117998181.1">
    <property type="nucleotide sequence ID" value="NZ_QRWI01000022.1"/>
</dbReference>
<gene>
    <name evidence="1" type="ORF">DW753_13480</name>
</gene>